<organism evidence="1 2">
    <name type="scientific">Choristoneura fumiferana</name>
    <name type="common">Spruce budworm moth</name>
    <name type="synonym">Archips fumiferana</name>
    <dbReference type="NCBI Taxonomy" id="7141"/>
    <lineage>
        <taxon>Eukaryota</taxon>
        <taxon>Metazoa</taxon>
        <taxon>Ecdysozoa</taxon>
        <taxon>Arthropoda</taxon>
        <taxon>Hexapoda</taxon>
        <taxon>Insecta</taxon>
        <taxon>Pterygota</taxon>
        <taxon>Neoptera</taxon>
        <taxon>Endopterygota</taxon>
        <taxon>Lepidoptera</taxon>
        <taxon>Glossata</taxon>
        <taxon>Ditrysia</taxon>
        <taxon>Tortricoidea</taxon>
        <taxon>Tortricidae</taxon>
        <taxon>Tortricinae</taxon>
        <taxon>Choristoneura</taxon>
    </lineage>
</organism>
<gene>
    <name evidence="1" type="ORF">MSG28_002919</name>
</gene>
<comment type="caution">
    <text evidence="1">The sequence shown here is derived from an EMBL/GenBank/DDBJ whole genome shotgun (WGS) entry which is preliminary data.</text>
</comment>
<sequence>MKNQCGGSSSKVEYCVAHDMLCDGVRDCPNGEDEMSCLVLSAPTSAPRGTGIVTVLSHGVWHAKCYDSPTHTKLELEAICRELNYFSGHARQLKTPEKSIFDPHTKIVLEPFYEVALNNHTSIKMRNTDTPIARAILDNLGDNVKKCYFLNIECL</sequence>
<dbReference type="EMBL" id="CM046104">
    <property type="protein sequence ID" value="KAI8424405.1"/>
    <property type="molecule type" value="Genomic_DNA"/>
</dbReference>
<dbReference type="Proteomes" id="UP001064048">
    <property type="component" value="Chromosome 4"/>
</dbReference>
<keyword evidence="2" id="KW-1185">Reference proteome</keyword>
<accession>A0ACC0JKN9</accession>
<evidence type="ECO:0000313" key="1">
    <source>
        <dbReference type="EMBL" id="KAI8424405.1"/>
    </source>
</evidence>
<name>A0ACC0JKN9_CHOFU</name>
<proteinExistence type="predicted"/>
<evidence type="ECO:0000313" key="2">
    <source>
        <dbReference type="Proteomes" id="UP001064048"/>
    </source>
</evidence>
<reference evidence="1 2" key="1">
    <citation type="journal article" date="2022" name="Genome Biol. Evol.">
        <title>The Spruce Budworm Genome: Reconstructing the Evolutionary History of Antifreeze Proteins.</title>
        <authorList>
            <person name="Beliveau C."/>
            <person name="Gagne P."/>
            <person name="Picq S."/>
            <person name="Vernygora O."/>
            <person name="Keeling C.I."/>
            <person name="Pinkney K."/>
            <person name="Doucet D."/>
            <person name="Wen F."/>
            <person name="Johnston J.S."/>
            <person name="Maaroufi H."/>
            <person name="Boyle B."/>
            <person name="Laroche J."/>
            <person name="Dewar K."/>
            <person name="Juretic N."/>
            <person name="Blackburn G."/>
            <person name="Nisole A."/>
            <person name="Brunet B."/>
            <person name="Brandao M."/>
            <person name="Lumley L."/>
            <person name="Duan J."/>
            <person name="Quan G."/>
            <person name="Lucarotti C.J."/>
            <person name="Roe A.D."/>
            <person name="Sperling F.A.H."/>
            <person name="Levesque R.C."/>
            <person name="Cusson M."/>
        </authorList>
    </citation>
    <scope>NUCLEOTIDE SEQUENCE [LARGE SCALE GENOMIC DNA]</scope>
    <source>
        <strain evidence="1">Glfc:IPQL:Cfum</strain>
    </source>
</reference>
<protein>
    <submittedName>
        <fullName evidence="1">Uncharacterized protein</fullName>
    </submittedName>
</protein>